<feature type="domain" description="T6SS immunity protein Tdi1 C-terminal" evidence="2">
    <location>
        <begin position="120"/>
        <end position="179"/>
    </location>
</feature>
<dbReference type="InterPro" id="IPR015002">
    <property type="entry name" value="T6SS_Tdi1_C"/>
</dbReference>
<comment type="caution">
    <text evidence="3">The sequence shown here is derived from an EMBL/GenBank/DDBJ whole genome shotgun (WGS) entry which is preliminary data.</text>
</comment>
<gene>
    <name evidence="3" type="ORF">CQ394_06785</name>
</gene>
<proteinExistence type="predicted"/>
<reference evidence="3 4" key="1">
    <citation type="submission" date="2017-10" db="EMBL/GenBank/DDBJ databases">
        <title>Effective Description of Clostridium neonatale sp. nov. linked to necrotizing enterocolitis in neonates and a clarification of species assignable to the genus Clostridium (Prazmowski 1880) emend. Lawson and Rainey 2016.</title>
        <authorList>
            <person name="Bernard K."/>
            <person name="Burdz T."/>
            <person name="Wiebe D."/>
            <person name="Balcewich B."/>
            <person name="Alfa M."/>
            <person name="Bernier A.-M."/>
        </authorList>
    </citation>
    <scope>NUCLEOTIDE SEQUENCE [LARGE SCALE GENOMIC DNA]</scope>
    <source>
        <strain evidence="3 4">LCDC99A005</strain>
    </source>
</reference>
<dbReference type="Pfam" id="PF08887">
    <property type="entry name" value="GAD-like"/>
    <property type="match status" value="1"/>
</dbReference>
<evidence type="ECO:0000313" key="4">
    <source>
        <dbReference type="Proteomes" id="UP000220840"/>
    </source>
</evidence>
<dbReference type="Proteomes" id="UP000220840">
    <property type="component" value="Unassembled WGS sequence"/>
</dbReference>
<dbReference type="EMBL" id="PDCJ01000001">
    <property type="protein sequence ID" value="PEG31409.1"/>
    <property type="molecule type" value="Genomic_DNA"/>
</dbReference>
<name>A0A2A7MIK2_9CLOT</name>
<organism evidence="3 4">
    <name type="scientific">Clostridium neonatale</name>
    <dbReference type="NCBI Taxonomy" id="137838"/>
    <lineage>
        <taxon>Bacteria</taxon>
        <taxon>Bacillati</taxon>
        <taxon>Bacillota</taxon>
        <taxon>Clostridia</taxon>
        <taxon>Eubacteriales</taxon>
        <taxon>Clostridiaceae</taxon>
        <taxon>Clostridium</taxon>
    </lineage>
</organism>
<dbReference type="RefSeq" id="WP_058295566.1">
    <property type="nucleotide sequence ID" value="NZ_CAMRXB010000046.1"/>
</dbReference>
<protein>
    <recommendedName>
        <fullName evidence="5">DUF1851 domain-containing protein</fullName>
    </recommendedName>
</protein>
<dbReference type="AlphaFoldDB" id="A0A2A7MIK2"/>
<dbReference type="STRING" id="137838.GCA_001458595_02826"/>
<evidence type="ECO:0000259" key="1">
    <source>
        <dbReference type="Pfam" id="PF08887"/>
    </source>
</evidence>
<dbReference type="Pfam" id="PF08906">
    <property type="entry name" value="T6SS_Tdi1_C"/>
    <property type="match status" value="1"/>
</dbReference>
<accession>A0A2A7MIK2</accession>
<evidence type="ECO:0008006" key="5">
    <source>
        <dbReference type="Google" id="ProtNLM"/>
    </source>
</evidence>
<evidence type="ECO:0000313" key="3">
    <source>
        <dbReference type="EMBL" id="PEG31409.1"/>
    </source>
</evidence>
<dbReference type="InterPro" id="IPR014983">
    <property type="entry name" value="GAD-rel"/>
</dbReference>
<dbReference type="OrthoDB" id="2216648at2"/>
<evidence type="ECO:0000259" key="2">
    <source>
        <dbReference type="Pfam" id="PF08906"/>
    </source>
</evidence>
<sequence>MNDDMKKVFSDFKLYEKVSEDIINKYRDKVGDDVVEIWKKYGFGTTFNGYLKIINPDDVQELLEETYIMPFGDIPIFVTGMGDIITCNNRGSFVIADYRHQRIKGLWVDREIEWDFFFDEDCKEELQWNPYFEAVEKYGEPAYNECFGYEPLLSLGGKENVDNLRKVNYEVHITIMAEIQGVLSC</sequence>
<keyword evidence="4" id="KW-1185">Reference proteome</keyword>
<feature type="domain" description="GAD-related" evidence="1">
    <location>
        <begin position="16"/>
        <end position="63"/>
    </location>
</feature>